<dbReference type="AlphaFoldDB" id="A0AAU8MPV6"/>
<dbReference type="GO" id="GO:0032259">
    <property type="term" value="P:methylation"/>
    <property type="evidence" value="ECO:0007669"/>
    <property type="project" value="UniProtKB-KW"/>
</dbReference>
<evidence type="ECO:0000313" key="2">
    <source>
        <dbReference type="EMBL" id="XCO73438.1"/>
    </source>
</evidence>
<keyword evidence="3" id="KW-1185">Reference proteome</keyword>
<keyword evidence="2" id="KW-0808">Transferase</keyword>
<dbReference type="CDD" id="cd02440">
    <property type="entry name" value="AdoMet_MTases"/>
    <property type="match status" value="1"/>
</dbReference>
<dbReference type="EMBL" id="CP159925">
    <property type="protein sequence ID" value="XCO73438.1"/>
    <property type="molecule type" value="Genomic_DNA"/>
</dbReference>
<keyword evidence="2" id="KW-0489">Methyltransferase</keyword>
<dbReference type="Gene3D" id="3.40.50.150">
    <property type="entry name" value="Vaccinia Virus protein VP39"/>
    <property type="match status" value="1"/>
</dbReference>
<accession>A0AAU8MPV6</accession>
<proteinExistence type="predicted"/>
<sequence>MPFCTRLIDVPIGDVVYRIRALKDRQQFHDPDRTAERAGVPAALWSLFGQLWPAGIELARESLSYRIDGKRILEIGCGLGLSSLVLKKRGADITASDHHPLANEFLAHNARLNGLKPIPFNDLAWERPQDSSMGKFDLIVGSDVLYERGHIGSLLNLIRNYATAEAEVLISDPGRGNCASFAASMLTAGFTLSSRGYDIPLERRRNAGRMMRFER</sequence>
<dbReference type="InterPro" id="IPR029063">
    <property type="entry name" value="SAM-dependent_MTases_sf"/>
</dbReference>
<dbReference type="InterPro" id="IPR019410">
    <property type="entry name" value="Methyltransf_16"/>
</dbReference>
<reference evidence="1 3" key="1">
    <citation type="submission" date="2024-02" db="EMBL/GenBank/DDBJ databases">
        <title>Lysobacter Genome Sequencing and Mining.</title>
        <authorList>
            <person name="Bierman J."/>
            <person name="Walker M.C."/>
        </authorList>
    </citation>
    <scope>NUCLEOTIDE SEQUENCE [LARGE SCALE GENOMIC DNA]</scope>
    <source>
        <strain evidence="1 3">PB6250</strain>
    </source>
</reference>
<protein>
    <submittedName>
        <fullName evidence="2">Methyltransferase domain-containing protein</fullName>
    </submittedName>
</protein>
<dbReference type="EMBL" id="JBANDL010000002">
    <property type="protein sequence ID" value="MEI2454433.1"/>
    <property type="molecule type" value="Genomic_DNA"/>
</dbReference>
<name>A0AAU8MPV6_9GAMM</name>
<evidence type="ECO:0000313" key="3">
    <source>
        <dbReference type="Proteomes" id="UP001387215"/>
    </source>
</evidence>
<dbReference type="SUPFAM" id="SSF53335">
    <property type="entry name" value="S-adenosyl-L-methionine-dependent methyltransferases"/>
    <property type="match status" value="1"/>
</dbReference>
<dbReference type="Proteomes" id="UP001387215">
    <property type="component" value="Unassembled WGS sequence"/>
</dbReference>
<dbReference type="Pfam" id="PF10294">
    <property type="entry name" value="Methyltransf_16"/>
    <property type="match status" value="1"/>
</dbReference>
<dbReference type="PANTHER" id="PTHR14614">
    <property type="entry name" value="HEPATOCELLULAR CARCINOMA-ASSOCIATED ANTIGEN"/>
    <property type="match status" value="1"/>
</dbReference>
<gene>
    <name evidence="2" type="ORF">ABU614_13635</name>
    <name evidence="1" type="ORF">V2J18_07045</name>
</gene>
<dbReference type="RefSeq" id="WP_064748561.1">
    <property type="nucleotide sequence ID" value="NZ_CP159925.1"/>
</dbReference>
<reference evidence="2" key="2">
    <citation type="submission" date="2024-06" db="EMBL/GenBank/DDBJ databases">
        <authorList>
            <person name="Li S."/>
        </authorList>
    </citation>
    <scope>NUCLEOTIDE SEQUENCE</scope>
    <source>
        <strain evidence="2">SR10</strain>
    </source>
</reference>
<evidence type="ECO:0000313" key="1">
    <source>
        <dbReference type="EMBL" id="MEI2454433.1"/>
    </source>
</evidence>
<organism evidence="2">
    <name type="scientific">Lysobacter firmicutimachus</name>
    <dbReference type="NCBI Taxonomy" id="1792846"/>
    <lineage>
        <taxon>Bacteria</taxon>
        <taxon>Pseudomonadati</taxon>
        <taxon>Pseudomonadota</taxon>
        <taxon>Gammaproteobacteria</taxon>
        <taxon>Lysobacterales</taxon>
        <taxon>Lysobacteraceae</taxon>
        <taxon>Lysobacter</taxon>
    </lineage>
</organism>
<dbReference type="GO" id="GO:0008168">
    <property type="term" value="F:methyltransferase activity"/>
    <property type="evidence" value="ECO:0007669"/>
    <property type="project" value="UniProtKB-KW"/>
</dbReference>